<evidence type="ECO:0000313" key="2">
    <source>
        <dbReference type="Proteomes" id="UP000280434"/>
    </source>
</evidence>
<protein>
    <submittedName>
        <fullName evidence="1">Uncharacterized protein</fullName>
    </submittedName>
</protein>
<accession>A0A494XAK2</accession>
<keyword evidence="2" id="KW-1185">Reference proteome</keyword>
<name>A0A494XAK2_9BURK</name>
<dbReference type="EMBL" id="RBZV01000005">
    <property type="protein sequence ID" value="RKP47588.1"/>
    <property type="molecule type" value="Genomic_DNA"/>
</dbReference>
<gene>
    <name evidence="1" type="ORF">D7S89_15290</name>
</gene>
<dbReference type="AlphaFoldDB" id="A0A494XAK2"/>
<organism evidence="1 2">
    <name type="scientific">Trinickia fusca</name>
    <dbReference type="NCBI Taxonomy" id="2419777"/>
    <lineage>
        <taxon>Bacteria</taxon>
        <taxon>Pseudomonadati</taxon>
        <taxon>Pseudomonadota</taxon>
        <taxon>Betaproteobacteria</taxon>
        <taxon>Burkholderiales</taxon>
        <taxon>Burkholderiaceae</taxon>
        <taxon>Trinickia</taxon>
    </lineage>
</organism>
<comment type="caution">
    <text evidence="1">The sequence shown here is derived from an EMBL/GenBank/DDBJ whole genome shotgun (WGS) entry which is preliminary data.</text>
</comment>
<proteinExistence type="predicted"/>
<sequence length="340" mass="35678">MTGVLTIADGGCLTLTNSTLVFSPAAEDTGSFVIQGNGCLNVANSTLKSGDDKQWNLTVKNTGSVSFTQSSLATNQSGMRFYDNSKLIADNSDVEEVQVHDSASLTLQNNASAYIVAFFTGSGSASFPNGEFNAGNGVTRTISIPTGDTTTGSISLSNANINGFQLDLQDTYNLSIANANGVVLSLHLTDYVNNNFTSNITSTAPTSGTVDFSASSNPKFTWNNAQISMLNLYLDGASNLTWNGTTTMNEVNTLGSSSLTLNSNVSLWANLAQSYESSKMTLNSVTLLEDDSTHPSFTATDNSVITANNTVAPARTALYQTAPGQILINGGSGWPSVQQQ</sequence>
<dbReference type="Proteomes" id="UP000280434">
    <property type="component" value="Unassembled WGS sequence"/>
</dbReference>
<reference evidence="1 2" key="1">
    <citation type="submission" date="2018-10" db="EMBL/GenBank/DDBJ databases">
        <title>Paraburkholderia sp. 7MK8-2, isolated from soil.</title>
        <authorList>
            <person name="Gao Z.-H."/>
            <person name="Qiu L.-H."/>
        </authorList>
    </citation>
    <scope>NUCLEOTIDE SEQUENCE [LARGE SCALE GENOMIC DNA]</scope>
    <source>
        <strain evidence="1 2">7MK8-2</strain>
    </source>
</reference>
<evidence type="ECO:0000313" key="1">
    <source>
        <dbReference type="EMBL" id="RKP47588.1"/>
    </source>
</evidence>